<feature type="transmembrane region" description="Helical" evidence="8">
    <location>
        <begin position="513"/>
        <end position="532"/>
    </location>
</feature>
<keyword evidence="5 7" id="KW-0040">ANK repeat</keyword>
<dbReference type="PANTHER" id="PTHR24186">
    <property type="entry name" value="PROTEIN PHOSPHATASE 1 REGULATORY SUBUNIT"/>
    <property type="match status" value="1"/>
</dbReference>
<dbReference type="InterPro" id="IPR026961">
    <property type="entry name" value="PGG_dom"/>
</dbReference>
<dbReference type="SMART" id="SM00248">
    <property type="entry name" value="ANK"/>
    <property type="match status" value="7"/>
</dbReference>
<evidence type="ECO:0000256" key="5">
    <source>
        <dbReference type="ARBA" id="ARBA00023043"/>
    </source>
</evidence>
<evidence type="ECO:0000313" key="10">
    <source>
        <dbReference type="EMBL" id="OMP05405.1"/>
    </source>
</evidence>
<keyword evidence="6 8" id="KW-0472">Membrane</keyword>
<keyword evidence="4 8" id="KW-1133">Transmembrane helix</keyword>
<evidence type="ECO:0000256" key="6">
    <source>
        <dbReference type="ARBA" id="ARBA00023136"/>
    </source>
</evidence>
<feature type="transmembrane region" description="Helical" evidence="8">
    <location>
        <begin position="405"/>
        <end position="425"/>
    </location>
</feature>
<dbReference type="GO" id="GO:0005886">
    <property type="term" value="C:plasma membrane"/>
    <property type="evidence" value="ECO:0007669"/>
    <property type="project" value="TreeGrafter"/>
</dbReference>
<feature type="transmembrane region" description="Helical" evidence="8">
    <location>
        <begin position="480"/>
        <end position="507"/>
    </location>
</feature>
<feature type="repeat" description="ANK" evidence="7">
    <location>
        <begin position="68"/>
        <end position="90"/>
    </location>
</feature>
<keyword evidence="11" id="KW-1185">Reference proteome</keyword>
<feature type="transmembrane region" description="Helical" evidence="8">
    <location>
        <begin position="445"/>
        <end position="468"/>
    </location>
</feature>
<gene>
    <name evidence="10" type="ORF">CCACVL1_01916</name>
</gene>
<dbReference type="OrthoDB" id="944730at2759"/>
<dbReference type="OMA" id="WLFDSVH"/>
<dbReference type="EMBL" id="AWWV01005386">
    <property type="protein sequence ID" value="OMP05405.1"/>
    <property type="molecule type" value="Genomic_DNA"/>
</dbReference>
<comment type="subcellular location">
    <subcellularLocation>
        <location evidence="1">Membrane</location>
        <topology evidence="1">Multi-pass membrane protein</topology>
    </subcellularLocation>
</comment>
<evidence type="ECO:0000256" key="3">
    <source>
        <dbReference type="ARBA" id="ARBA00022737"/>
    </source>
</evidence>
<proteinExistence type="predicted"/>
<evidence type="ECO:0000256" key="7">
    <source>
        <dbReference type="PROSITE-ProRule" id="PRU00023"/>
    </source>
</evidence>
<dbReference type="Proteomes" id="UP000188268">
    <property type="component" value="Unassembled WGS sequence"/>
</dbReference>
<evidence type="ECO:0000313" key="11">
    <source>
        <dbReference type="Proteomes" id="UP000188268"/>
    </source>
</evidence>
<feature type="repeat" description="ANK" evidence="7">
    <location>
        <begin position="216"/>
        <end position="248"/>
    </location>
</feature>
<dbReference type="PROSITE" id="PS50088">
    <property type="entry name" value="ANK_REPEAT"/>
    <property type="match status" value="2"/>
</dbReference>
<protein>
    <recommendedName>
        <fullName evidence="9">PGG domain-containing protein</fullName>
    </recommendedName>
</protein>
<evidence type="ECO:0000259" key="9">
    <source>
        <dbReference type="Pfam" id="PF13962"/>
    </source>
</evidence>
<organism evidence="10 11">
    <name type="scientific">Corchorus capsularis</name>
    <name type="common">Jute</name>
    <dbReference type="NCBI Taxonomy" id="210143"/>
    <lineage>
        <taxon>Eukaryota</taxon>
        <taxon>Viridiplantae</taxon>
        <taxon>Streptophyta</taxon>
        <taxon>Embryophyta</taxon>
        <taxon>Tracheophyta</taxon>
        <taxon>Spermatophyta</taxon>
        <taxon>Magnoliopsida</taxon>
        <taxon>eudicotyledons</taxon>
        <taxon>Gunneridae</taxon>
        <taxon>Pentapetalae</taxon>
        <taxon>rosids</taxon>
        <taxon>malvids</taxon>
        <taxon>Malvales</taxon>
        <taxon>Malvaceae</taxon>
        <taxon>Grewioideae</taxon>
        <taxon>Apeibeae</taxon>
        <taxon>Corchorus</taxon>
    </lineage>
</organism>
<evidence type="ECO:0000256" key="1">
    <source>
        <dbReference type="ARBA" id="ARBA00004141"/>
    </source>
</evidence>
<dbReference type="Gramene" id="OMP05405">
    <property type="protein sequence ID" value="OMP05405"/>
    <property type="gene ID" value="CCACVL1_01916"/>
</dbReference>
<keyword evidence="3" id="KW-0677">Repeat</keyword>
<keyword evidence="2 8" id="KW-0812">Transmembrane</keyword>
<dbReference type="SUPFAM" id="SSF48403">
    <property type="entry name" value="Ankyrin repeat"/>
    <property type="match status" value="1"/>
</dbReference>
<dbReference type="STRING" id="210143.A0A1R3KEA4"/>
<dbReference type="PROSITE" id="PS50297">
    <property type="entry name" value="ANK_REP_REGION"/>
    <property type="match status" value="2"/>
</dbReference>
<name>A0A1R3KEA4_COCAP</name>
<dbReference type="InterPro" id="IPR002110">
    <property type="entry name" value="Ankyrin_rpt"/>
</dbReference>
<comment type="caution">
    <text evidence="10">The sequence shown here is derived from an EMBL/GenBank/DDBJ whole genome shotgun (WGS) entry which is preliminary data.</text>
</comment>
<dbReference type="Pfam" id="PF12796">
    <property type="entry name" value="Ank_2"/>
    <property type="match status" value="2"/>
</dbReference>
<dbReference type="Pfam" id="PF13962">
    <property type="entry name" value="PGG"/>
    <property type="match status" value="1"/>
</dbReference>
<dbReference type="PANTHER" id="PTHR24186:SF53">
    <property type="entry name" value="PGG DOMAIN-CONTAINING PROTEIN"/>
    <property type="match status" value="1"/>
</dbReference>
<dbReference type="InterPro" id="IPR036770">
    <property type="entry name" value="Ankyrin_rpt-contain_sf"/>
</dbReference>
<evidence type="ECO:0000256" key="2">
    <source>
        <dbReference type="ARBA" id="ARBA00022692"/>
    </source>
</evidence>
<accession>A0A1R3KEA4</accession>
<sequence>MDTSSSTSREEQPVQVETYMDNDLYKAAVDGNIKAFNDYQGRLDCLVSRNKNKLLNLCPSLKFKANVKGETPLHIEAKYGHLTIVRLLLQDVKANEDLENGIEPAKQMLIATDDEENMALHIAARYGHLETAQELIQKDPDFAYPANKSGEYPLFIAARRGNYLLVTEILDNCSYVALGGPDGATALHAAVMANCKKTTKVILVKTSNLAKEADQNGRTPLHYAAHLGHHSIVKQLLKYDKSAAYIKDKEEMTPLLMAARQGYAHIMKAIINHCSDCCELVDQRRWNFLHFASVSLPFKPLSEFLTAQEFRHFIDDKDINGNTPLHILANTRYYTGIKAESFTHDKVGLGIMDLRWNATSRRKDEIFKLLEDICREEVGGVPVRPMHKYKGDLSHMDKTRENHSVVAALIATVTFAAAFTLPGGYQSEEGGDQGTAILLREAAFIVFMITDAIAMVSSLSALAIYFIWSSQPFAVKELGSYILAYRLIGIAMGALVIAFVTGTYTVLRPSKGLAIAICFIGLSFFPLVIKWIQDKILVWISLS</sequence>
<evidence type="ECO:0000256" key="4">
    <source>
        <dbReference type="ARBA" id="ARBA00022989"/>
    </source>
</evidence>
<evidence type="ECO:0000256" key="8">
    <source>
        <dbReference type="SAM" id="Phobius"/>
    </source>
</evidence>
<feature type="domain" description="PGG" evidence="9">
    <location>
        <begin position="396"/>
        <end position="506"/>
    </location>
</feature>
<dbReference type="AlphaFoldDB" id="A0A1R3KEA4"/>
<reference evidence="10 11" key="1">
    <citation type="submission" date="2013-09" db="EMBL/GenBank/DDBJ databases">
        <title>Corchorus capsularis genome sequencing.</title>
        <authorList>
            <person name="Alam M."/>
            <person name="Haque M.S."/>
            <person name="Islam M.S."/>
            <person name="Emdad E.M."/>
            <person name="Islam M.M."/>
            <person name="Ahmed B."/>
            <person name="Halim A."/>
            <person name="Hossen Q.M.M."/>
            <person name="Hossain M.Z."/>
            <person name="Ahmed R."/>
            <person name="Khan M.M."/>
            <person name="Islam R."/>
            <person name="Rashid M.M."/>
            <person name="Khan S.A."/>
            <person name="Rahman M.S."/>
            <person name="Alam M."/>
        </authorList>
    </citation>
    <scope>NUCLEOTIDE SEQUENCE [LARGE SCALE GENOMIC DNA]</scope>
    <source>
        <strain evidence="11">cv. CVL-1</strain>
        <tissue evidence="10">Whole seedling</tissue>
    </source>
</reference>
<dbReference type="Gene3D" id="1.25.40.20">
    <property type="entry name" value="Ankyrin repeat-containing domain"/>
    <property type="match status" value="1"/>
</dbReference>